<dbReference type="Pfam" id="PF01739">
    <property type="entry name" value="CheR"/>
    <property type="match status" value="1"/>
</dbReference>
<dbReference type="Gene3D" id="1.10.155.10">
    <property type="entry name" value="Chemotaxis receptor methyltransferase CheR, N-terminal domain"/>
    <property type="match status" value="1"/>
</dbReference>
<dbReference type="InterPro" id="IPR022642">
    <property type="entry name" value="CheR_C"/>
</dbReference>
<dbReference type="SUPFAM" id="SSF47757">
    <property type="entry name" value="Chemotaxis receptor methyltransferase CheR, N-terminal domain"/>
    <property type="match status" value="1"/>
</dbReference>
<evidence type="ECO:0000256" key="4">
    <source>
        <dbReference type="ARBA" id="ARBA00022679"/>
    </source>
</evidence>
<feature type="domain" description="CheR-type methyltransferase" evidence="6">
    <location>
        <begin position="1"/>
        <end position="280"/>
    </location>
</feature>
<sequence length="280" mass="31760">MTKITPDEVKFIAQYICNISGISLDQSKAYLFETRLGGILQEFGCSSFNDLHYKAKADVSKALERKIIDAISTNETLFFRDTGPFELLRHKILPDIIDRRSAKSSGRLPTPIRIWSAACSTGQEVYSIAIVLKELLPDLSKYNIKLLGTDISGAAIAQSSYGAYNKFEIERGLPPDKLLKYFSRNGDNWKIKDEIRAMVLFKKLNLMLPLIGLGKFDIVFCRNVAIYFNLDDKKKLFDKIADILEPDGYLIIGSTESLTGICPRFEPKRYLKSIFYQLKT</sequence>
<dbReference type="SUPFAM" id="SSF53335">
    <property type="entry name" value="S-adenosyl-L-methionine-dependent methyltransferases"/>
    <property type="match status" value="1"/>
</dbReference>
<dbReference type="PRINTS" id="PR00996">
    <property type="entry name" value="CHERMTFRASE"/>
</dbReference>
<dbReference type="InterPro" id="IPR029063">
    <property type="entry name" value="SAM-dependent_MTases_sf"/>
</dbReference>
<dbReference type="GO" id="GO:0032259">
    <property type="term" value="P:methylation"/>
    <property type="evidence" value="ECO:0007669"/>
    <property type="project" value="UniProtKB-KW"/>
</dbReference>
<gene>
    <name evidence="7" type="ORF">H8E23_14200</name>
</gene>
<dbReference type="SMART" id="SM00138">
    <property type="entry name" value="MeTrc"/>
    <property type="match status" value="1"/>
</dbReference>
<dbReference type="PANTHER" id="PTHR24422">
    <property type="entry name" value="CHEMOTAXIS PROTEIN METHYLTRANSFERASE"/>
    <property type="match status" value="1"/>
</dbReference>
<name>A0A8J6NYA1_9BACT</name>
<dbReference type="EMBL" id="JACNJH010000201">
    <property type="protein sequence ID" value="MBC8362536.1"/>
    <property type="molecule type" value="Genomic_DNA"/>
</dbReference>
<dbReference type="InterPro" id="IPR050903">
    <property type="entry name" value="Bact_Chemotaxis_MeTrfase"/>
</dbReference>
<dbReference type="InterPro" id="IPR022641">
    <property type="entry name" value="CheR_N"/>
</dbReference>
<keyword evidence="4" id="KW-0808">Transferase</keyword>
<dbReference type="Gene3D" id="3.40.50.150">
    <property type="entry name" value="Vaccinia Virus protein VP39"/>
    <property type="match status" value="1"/>
</dbReference>
<comment type="caution">
    <text evidence="7">The sequence shown here is derived from an EMBL/GenBank/DDBJ whole genome shotgun (WGS) entry which is preliminary data.</text>
</comment>
<dbReference type="PROSITE" id="PS50123">
    <property type="entry name" value="CHER"/>
    <property type="match status" value="1"/>
</dbReference>
<evidence type="ECO:0000256" key="1">
    <source>
        <dbReference type="ARBA" id="ARBA00001541"/>
    </source>
</evidence>
<dbReference type="PANTHER" id="PTHR24422:SF21">
    <property type="entry name" value="CHEMOTAXIS PROTEIN METHYLTRANSFERASE 1"/>
    <property type="match status" value="1"/>
</dbReference>
<dbReference type="EC" id="2.1.1.80" evidence="2"/>
<dbReference type="GO" id="GO:0008983">
    <property type="term" value="F:protein-glutamate O-methyltransferase activity"/>
    <property type="evidence" value="ECO:0007669"/>
    <property type="project" value="UniProtKB-EC"/>
</dbReference>
<evidence type="ECO:0000256" key="2">
    <source>
        <dbReference type="ARBA" id="ARBA00012534"/>
    </source>
</evidence>
<organism evidence="7 8">
    <name type="scientific">Candidatus Desulfatibia profunda</name>
    <dbReference type="NCBI Taxonomy" id="2841695"/>
    <lineage>
        <taxon>Bacteria</taxon>
        <taxon>Pseudomonadati</taxon>
        <taxon>Thermodesulfobacteriota</taxon>
        <taxon>Desulfobacteria</taxon>
        <taxon>Desulfobacterales</taxon>
        <taxon>Desulfobacterales incertae sedis</taxon>
        <taxon>Candidatus Desulfatibia</taxon>
    </lineage>
</organism>
<evidence type="ECO:0000256" key="5">
    <source>
        <dbReference type="ARBA" id="ARBA00022691"/>
    </source>
</evidence>
<evidence type="ECO:0000259" key="6">
    <source>
        <dbReference type="PROSITE" id="PS50123"/>
    </source>
</evidence>
<protein>
    <recommendedName>
        <fullName evidence="2">protein-glutamate O-methyltransferase</fullName>
        <ecNumber evidence="2">2.1.1.80</ecNumber>
    </recommendedName>
</protein>
<dbReference type="InterPro" id="IPR000780">
    <property type="entry name" value="CheR_MeTrfase"/>
</dbReference>
<evidence type="ECO:0000256" key="3">
    <source>
        <dbReference type="ARBA" id="ARBA00022603"/>
    </source>
</evidence>
<dbReference type="AlphaFoldDB" id="A0A8J6NYA1"/>
<dbReference type="Pfam" id="PF03705">
    <property type="entry name" value="CheR_N"/>
    <property type="match status" value="1"/>
</dbReference>
<keyword evidence="5" id="KW-0949">S-adenosyl-L-methionine</keyword>
<dbReference type="Proteomes" id="UP000603434">
    <property type="component" value="Unassembled WGS sequence"/>
</dbReference>
<evidence type="ECO:0000313" key="7">
    <source>
        <dbReference type="EMBL" id="MBC8362536.1"/>
    </source>
</evidence>
<evidence type="ECO:0000313" key="8">
    <source>
        <dbReference type="Proteomes" id="UP000603434"/>
    </source>
</evidence>
<accession>A0A8J6NYA1</accession>
<comment type="catalytic activity">
    <reaction evidence="1">
        <text>L-glutamyl-[protein] + S-adenosyl-L-methionine = [protein]-L-glutamate 5-O-methyl ester + S-adenosyl-L-homocysteine</text>
        <dbReference type="Rhea" id="RHEA:24452"/>
        <dbReference type="Rhea" id="RHEA-COMP:10208"/>
        <dbReference type="Rhea" id="RHEA-COMP:10311"/>
        <dbReference type="ChEBI" id="CHEBI:29973"/>
        <dbReference type="ChEBI" id="CHEBI:57856"/>
        <dbReference type="ChEBI" id="CHEBI:59789"/>
        <dbReference type="ChEBI" id="CHEBI:82795"/>
        <dbReference type="EC" id="2.1.1.80"/>
    </reaction>
</comment>
<reference evidence="7 8" key="1">
    <citation type="submission" date="2020-08" db="EMBL/GenBank/DDBJ databases">
        <title>Bridging the membrane lipid divide: bacteria of the FCB group superphylum have the potential to synthesize archaeal ether lipids.</title>
        <authorList>
            <person name="Villanueva L."/>
            <person name="Von Meijenfeldt F.A.B."/>
            <person name="Westbye A.B."/>
            <person name="Yadav S."/>
            <person name="Hopmans E.C."/>
            <person name="Dutilh B.E."/>
            <person name="Sinninghe Damste J.S."/>
        </authorList>
    </citation>
    <scope>NUCLEOTIDE SEQUENCE [LARGE SCALE GENOMIC DNA]</scope>
    <source>
        <strain evidence="7">NIOZ-UU30</strain>
    </source>
</reference>
<dbReference type="CDD" id="cd02440">
    <property type="entry name" value="AdoMet_MTases"/>
    <property type="match status" value="1"/>
</dbReference>
<dbReference type="InterPro" id="IPR036804">
    <property type="entry name" value="CheR_N_sf"/>
</dbReference>
<proteinExistence type="predicted"/>
<keyword evidence="3" id="KW-0489">Methyltransferase</keyword>